<dbReference type="Proteomes" id="UP000095598">
    <property type="component" value="Unassembled WGS sequence"/>
</dbReference>
<proteinExistence type="predicted"/>
<evidence type="ECO:0000313" key="1">
    <source>
        <dbReference type="EMBL" id="CUN02960.1"/>
    </source>
</evidence>
<gene>
    <name evidence="1" type="ORF">ERS852425_02147</name>
</gene>
<reference evidence="1 2" key="1">
    <citation type="submission" date="2015-09" db="EMBL/GenBank/DDBJ databases">
        <authorList>
            <consortium name="Pathogen Informatics"/>
        </authorList>
    </citation>
    <scope>NUCLEOTIDE SEQUENCE [LARGE SCALE GENOMIC DNA]</scope>
    <source>
        <strain evidence="1 2">2789STDY5608868</strain>
    </source>
</reference>
<organism evidence="1 2">
    <name type="scientific">Anaerostipes hadrus</name>
    <dbReference type="NCBI Taxonomy" id="649756"/>
    <lineage>
        <taxon>Bacteria</taxon>
        <taxon>Bacillati</taxon>
        <taxon>Bacillota</taxon>
        <taxon>Clostridia</taxon>
        <taxon>Lachnospirales</taxon>
        <taxon>Lachnospiraceae</taxon>
        <taxon>Anaerostipes</taxon>
    </lineage>
</organism>
<sequence>MKQETRYIALSDESGMGGELIILQTNAPAKRLKALEKESCEIYTNGDYEDVPIWPSVLEDEGYECSIIDSHQHVTPYDTSKEWQQEEYPEIKEFYYIDTIEE</sequence>
<dbReference type="RefSeq" id="WP_044920789.1">
    <property type="nucleotide sequence ID" value="NZ_CYXT01000017.1"/>
</dbReference>
<dbReference type="EMBL" id="CYXT01000017">
    <property type="protein sequence ID" value="CUN02960.1"/>
    <property type="molecule type" value="Genomic_DNA"/>
</dbReference>
<accession>A0A173TKN1</accession>
<dbReference type="AlphaFoldDB" id="A0A173TKN1"/>
<name>A0A173TKN1_ANAHA</name>
<protein>
    <submittedName>
        <fullName evidence="1">Uncharacterized protein</fullName>
    </submittedName>
</protein>
<evidence type="ECO:0000313" key="2">
    <source>
        <dbReference type="Proteomes" id="UP000095598"/>
    </source>
</evidence>